<proteinExistence type="inferred from homology"/>
<evidence type="ECO:0000313" key="4">
    <source>
        <dbReference type="Proteomes" id="UP000315628"/>
    </source>
</evidence>
<dbReference type="AlphaFoldDB" id="A0A560WEG9"/>
<protein>
    <submittedName>
        <fullName evidence="3">Enoyl-CoA hydratase/carnithine racemase</fullName>
    </submittedName>
</protein>
<gene>
    <name evidence="3" type="ORF">FB557_1537</name>
</gene>
<comment type="similarity">
    <text evidence="1 2">Belongs to the enoyl-CoA hydratase/isomerase family.</text>
</comment>
<accession>A0A560WEG9</accession>
<sequence length="272" mass="29856">MANRCEHITTTIDAGVATVRLDRPEKLNALTLPMLDALASTAHELADDRTLRAVVLTGAGESFCAGLDFATVMKDQAGIAKTFVPRPWRGTNTFQEACWGFRRIPVPVIAAVQGNCLGGGLQIAMGADFRITAPDARWSVLESRWGIIPDMSGVQSLSEQVRLDVAKRLAMTGEMLDGEEAVRLGVATETSIDPLGRARELVEQLLTHSPDQLAAAKRVFDDTWHRSARRTFARERMEQLGLLLADNTRRAQQAAFGRTTADYAERKRGLLR</sequence>
<dbReference type="GO" id="GO:0016853">
    <property type="term" value="F:isomerase activity"/>
    <property type="evidence" value="ECO:0007669"/>
    <property type="project" value="InterPro"/>
</dbReference>
<reference evidence="3 4" key="1">
    <citation type="submission" date="2019-06" db="EMBL/GenBank/DDBJ databases">
        <title>Sequencing the genomes of 1000 actinobacteria strains.</title>
        <authorList>
            <person name="Klenk H.-P."/>
        </authorList>
    </citation>
    <scope>NUCLEOTIDE SEQUENCE [LARGE SCALE GENOMIC DNA]</scope>
    <source>
        <strain evidence="3 4">DSM 18935</strain>
    </source>
</reference>
<dbReference type="PANTHER" id="PTHR43149:SF1">
    <property type="entry name" value="DELTA(3,5)-DELTA(2,4)-DIENOYL-COA ISOMERASE, MITOCHONDRIAL"/>
    <property type="match status" value="1"/>
</dbReference>
<dbReference type="Gene3D" id="3.90.226.10">
    <property type="entry name" value="2-enoyl-CoA Hydratase, Chain A, domain 1"/>
    <property type="match status" value="1"/>
</dbReference>
<dbReference type="OrthoDB" id="8452484at2"/>
<evidence type="ECO:0000256" key="2">
    <source>
        <dbReference type="RuleBase" id="RU003707"/>
    </source>
</evidence>
<dbReference type="InterPro" id="IPR045002">
    <property type="entry name" value="Ech1-like"/>
</dbReference>
<keyword evidence="4" id="KW-1185">Reference proteome</keyword>
<dbReference type="RefSeq" id="WP_144856986.1">
    <property type="nucleotide sequence ID" value="NZ_BAAAYT010000001.1"/>
</dbReference>
<dbReference type="CDD" id="cd06558">
    <property type="entry name" value="crotonase-like"/>
    <property type="match status" value="1"/>
</dbReference>
<evidence type="ECO:0000256" key="1">
    <source>
        <dbReference type="ARBA" id="ARBA00005254"/>
    </source>
</evidence>
<dbReference type="SUPFAM" id="SSF52096">
    <property type="entry name" value="ClpP/crotonase"/>
    <property type="match status" value="1"/>
</dbReference>
<dbReference type="Pfam" id="PF00378">
    <property type="entry name" value="ECH_1"/>
    <property type="match status" value="1"/>
</dbReference>
<dbReference type="EMBL" id="VIUW01000002">
    <property type="protein sequence ID" value="TWD15996.1"/>
    <property type="molecule type" value="Genomic_DNA"/>
</dbReference>
<organism evidence="3 4">
    <name type="scientific">Marihabitans asiaticum</name>
    <dbReference type="NCBI Taxonomy" id="415218"/>
    <lineage>
        <taxon>Bacteria</taxon>
        <taxon>Bacillati</taxon>
        <taxon>Actinomycetota</taxon>
        <taxon>Actinomycetes</taxon>
        <taxon>Micrococcales</taxon>
        <taxon>Intrasporangiaceae</taxon>
        <taxon>Marihabitans</taxon>
    </lineage>
</organism>
<dbReference type="InterPro" id="IPR001753">
    <property type="entry name" value="Enoyl-CoA_hydra/iso"/>
</dbReference>
<dbReference type="PROSITE" id="PS00166">
    <property type="entry name" value="ENOYL_COA_HYDRATASE"/>
    <property type="match status" value="1"/>
</dbReference>
<evidence type="ECO:0000313" key="3">
    <source>
        <dbReference type="EMBL" id="TWD15996.1"/>
    </source>
</evidence>
<dbReference type="PANTHER" id="PTHR43149">
    <property type="entry name" value="ENOYL-COA HYDRATASE"/>
    <property type="match status" value="1"/>
</dbReference>
<name>A0A560WEG9_9MICO</name>
<dbReference type="InterPro" id="IPR029045">
    <property type="entry name" value="ClpP/crotonase-like_dom_sf"/>
</dbReference>
<dbReference type="Proteomes" id="UP000315628">
    <property type="component" value="Unassembled WGS sequence"/>
</dbReference>
<comment type="caution">
    <text evidence="3">The sequence shown here is derived from an EMBL/GenBank/DDBJ whole genome shotgun (WGS) entry which is preliminary data.</text>
</comment>
<dbReference type="NCBIfam" id="NF005699">
    <property type="entry name" value="PRK07509.1"/>
    <property type="match status" value="1"/>
</dbReference>
<dbReference type="InterPro" id="IPR018376">
    <property type="entry name" value="Enoyl-CoA_hyd/isom_CS"/>
</dbReference>